<dbReference type="EMBL" id="JBBWWQ010000018">
    <property type="protein sequence ID" value="KAK8921747.1"/>
    <property type="molecule type" value="Genomic_DNA"/>
</dbReference>
<sequence>MAGIRRRYPPAKCFLLFLLAANIFCSDGSPNHSVHLFRTHEPMRLRSESILASLAAGNRTSLSPPGSSFSATTLSRIFSVTNYGADPMGIADSTEAFKLALADASRSPGNHHLMSDIADLGGSEIDLGGGTYLISSPIVLPCNPVGNFKIHSGSLRASDNFPSDRYVIELRSNSSQSSDNFNSEFVTISGIMVDANNRGGGISVLNSLRTTIIGCYIVHFSTDGIHVDSGHETLITNSFIGQHITAGGSWLEKQYSGTGIRLMSNDNMITDVIIFSAAVGILVAGQANTITGVHCYNKATSFGGTGIYLKLPGLTQTRITNCYMDFTSIVAEDPVQLYISGSFFLGDANVVLRSVKGVMRGVHIVGNMFDGSGADISIVQLDETAGAFTAVDRVVVGPNSVEGMHVTSTVGKASVSGNGTMWAVDFKPLLLFTNRIDSVQYAFLLDGTKFPGHALRSVSENRVVIESAAAVQATVYVQVEQCGGTMRM</sequence>
<dbReference type="InterPro" id="IPR039279">
    <property type="entry name" value="QRT3-like"/>
</dbReference>
<evidence type="ECO:0000259" key="2">
    <source>
        <dbReference type="Pfam" id="PF12708"/>
    </source>
</evidence>
<dbReference type="Gene3D" id="2.160.20.10">
    <property type="entry name" value="Single-stranded right-handed beta-helix, Pectin lyase-like"/>
    <property type="match status" value="1"/>
</dbReference>
<gene>
    <name evidence="3" type="primary">QRT3</name>
    <name evidence="3" type="ORF">KSP39_PZI020437</name>
</gene>
<organism evidence="3 4">
    <name type="scientific">Platanthera zijinensis</name>
    <dbReference type="NCBI Taxonomy" id="2320716"/>
    <lineage>
        <taxon>Eukaryota</taxon>
        <taxon>Viridiplantae</taxon>
        <taxon>Streptophyta</taxon>
        <taxon>Embryophyta</taxon>
        <taxon>Tracheophyta</taxon>
        <taxon>Spermatophyta</taxon>
        <taxon>Magnoliopsida</taxon>
        <taxon>Liliopsida</taxon>
        <taxon>Asparagales</taxon>
        <taxon>Orchidaceae</taxon>
        <taxon>Orchidoideae</taxon>
        <taxon>Orchideae</taxon>
        <taxon>Orchidinae</taxon>
        <taxon>Platanthera</taxon>
    </lineage>
</organism>
<keyword evidence="4" id="KW-1185">Reference proteome</keyword>
<dbReference type="GO" id="GO:0004650">
    <property type="term" value="F:polygalacturonase activity"/>
    <property type="evidence" value="ECO:0007669"/>
    <property type="project" value="InterPro"/>
</dbReference>
<dbReference type="InterPro" id="IPR011050">
    <property type="entry name" value="Pectin_lyase_fold/virulence"/>
</dbReference>
<dbReference type="PANTHER" id="PTHR33928">
    <property type="entry name" value="POLYGALACTURONASE QRT3"/>
    <property type="match status" value="1"/>
</dbReference>
<feature type="signal peptide" evidence="1">
    <location>
        <begin position="1"/>
        <end position="28"/>
    </location>
</feature>
<proteinExistence type="predicted"/>
<dbReference type="Pfam" id="PF12708">
    <property type="entry name" value="Pect-lyase_RHGA_epim"/>
    <property type="match status" value="1"/>
</dbReference>
<dbReference type="SUPFAM" id="SSF51126">
    <property type="entry name" value="Pectin lyase-like"/>
    <property type="match status" value="1"/>
</dbReference>
<evidence type="ECO:0000313" key="4">
    <source>
        <dbReference type="Proteomes" id="UP001418222"/>
    </source>
</evidence>
<dbReference type="PANTHER" id="PTHR33928:SF7">
    <property type="entry name" value="POLYGALACTURONASE QRT3"/>
    <property type="match status" value="1"/>
</dbReference>
<dbReference type="AlphaFoldDB" id="A0AAP0B0E3"/>
<dbReference type="Proteomes" id="UP001418222">
    <property type="component" value="Unassembled WGS sequence"/>
</dbReference>
<dbReference type="InterPro" id="IPR024535">
    <property type="entry name" value="RHGA/B-epi-like_pectate_lyase"/>
</dbReference>
<accession>A0AAP0B0E3</accession>
<evidence type="ECO:0000256" key="1">
    <source>
        <dbReference type="SAM" id="SignalP"/>
    </source>
</evidence>
<keyword evidence="1" id="KW-0732">Signal</keyword>
<protein>
    <submittedName>
        <fullName evidence="3">Polygalacturonase QRT3</fullName>
    </submittedName>
</protein>
<evidence type="ECO:0000313" key="3">
    <source>
        <dbReference type="EMBL" id="KAK8921747.1"/>
    </source>
</evidence>
<feature type="domain" description="Rhamnogalacturonase A/B/Epimerase-like pectate lyase" evidence="2">
    <location>
        <begin position="78"/>
        <end position="309"/>
    </location>
</feature>
<dbReference type="SMART" id="SM00710">
    <property type="entry name" value="PbH1"/>
    <property type="match status" value="3"/>
</dbReference>
<comment type="caution">
    <text evidence="3">The sequence shown here is derived from an EMBL/GenBank/DDBJ whole genome shotgun (WGS) entry which is preliminary data.</text>
</comment>
<name>A0AAP0B0E3_9ASPA</name>
<reference evidence="3 4" key="1">
    <citation type="journal article" date="2022" name="Nat. Plants">
        <title>Genomes of leafy and leafless Platanthera orchids illuminate the evolution of mycoheterotrophy.</title>
        <authorList>
            <person name="Li M.H."/>
            <person name="Liu K.W."/>
            <person name="Li Z."/>
            <person name="Lu H.C."/>
            <person name="Ye Q.L."/>
            <person name="Zhang D."/>
            <person name="Wang J.Y."/>
            <person name="Li Y.F."/>
            <person name="Zhong Z.M."/>
            <person name="Liu X."/>
            <person name="Yu X."/>
            <person name="Liu D.K."/>
            <person name="Tu X.D."/>
            <person name="Liu B."/>
            <person name="Hao Y."/>
            <person name="Liao X.Y."/>
            <person name="Jiang Y.T."/>
            <person name="Sun W.H."/>
            <person name="Chen J."/>
            <person name="Chen Y.Q."/>
            <person name="Ai Y."/>
            <person name="Zhai J.W."/>
            <person name="Wu S.S."/>
            <person name="Zhou Z."/>
            <person name="Hsiao Y.Y."/>
            <person name="Wu W.L."/>
            <person name="Chen Y.Y."/>
            <person name="Lin Y.F."/>
            <person name="Hsu J.L."/>
            <person name="Li C.Y."/>
            <person name="Wang Z.W."/>
            <person name="Zhao X."/>
            <person name="Zhong W.Y."/>
            <person name="Ma X.K."/>
            <person name="Ma L."/>
            <person name="Huang J."/>
            <person name="Chen G.Z."/>
            <person name="Huang M.Z."/>
            <person name="Huang L."/>
            <person name="Peng D.H."/>
            <person name="Luo Y.B."/>
            <person name="Zou S.Q."/>
            <person name="Chen S.P."/>
            <person name="Lan S."/>
            <person name="Tsai W.C."/>
            <person name="Van de Peer Y."/>
            <person name="Liu Z.J."/>
        </authorList>
    </citation>
    <scope>NUCLEOTIDE SEQUENCE [LARGE SCALE GENOMIC DNA]</scope>
    <source>
        <strain evidence="3">Lor287</strain>
    </source>
</reference>
<feature type="chain" id="PRO_5042850699" evidence="1">
    <location>
        <begin position="29"/>
        <end position="488"/>
    </location>
</feature>
<dbReference type="InterPro" id="IPR012334">
    <property type="entry name" value="Pectin_lyas_fold"/>
</dbReference>
<dbReference type="InterPro" id="IPR006626">
    <property type="entry name" value="PbH1"/>
</dbReference>